<feature type="domain" description="Nucleoside diphosphate kinase-like" evidence="8">
    <location>
        <begin position="4"/>
        <end position="132"/>
    </location>
</feature>
<organism evidence="9 10">
    <name type="scientific">Mus spicilegus</name>
    <name type="common">Mound-building mouse</name>
    <dbReference type="NCBI Taxonomy" id="10103"/>
    <lineage>
        <taxon>Eukaryota</taxon>
        <taxon>Metazoa</taxon>
        <taxon>Chordata</taxon>
        <taxon>Craniata</taxon>
        <taxon>Vertebrata</taxon>
        <taxon>Euteleostomi</taxon>
        <taxon>Mammalia</taxon>
        <taxon>Eutheria</taxon>
        <taxon>Euarchontoglires</taxon>
        <taxon>Glires</taxon>
        <taxon>Rodentia</taxon>
        <taxon>Myomorpha</taxon>
        <taxon>Muroidea</taxon>
        <taxon>Muridae</taxon>
        <taxon>Murinae</taxon>
        <taxon>Mus</taxon>
        <taxon>Mus</taxon>
    </lineage>
</organism>
<dbReference type="SMART" id="SM00562">
    <property type="entry name" value="NDK"/>
    <property type="match status" value="1"/>
</dbReference>
<dbReference type="GeneTree" id="ENSGT00940000162213"/>
<sequence>MANSERTFIAIKPDGVQRGLVGEIIKRFEQKGFRLVGLKFLQASEDLLKEHYTDLKDRPFFTGLVKYMHSGPVVAMVWEGLNVVKTGRVMLGETNPADSKPGTIRGDFCIQVGRTMANLERTFIAIKPDGVQRGLVGEIIKRFEQKGFRLVAMKFLRVTTPFAPYPSAAGWREFGSPASSLAASPFGVGVRPPG</sequence>
<evidence type="ECO:0000256" key="7">
    <source>
        <dbReference type="RuleBase" id="RU004011"/>
    </source>
</evidence>
<evidence type="ECO:0000313" key="9">
    <source>
        <dbReference type="Ensembl" id="ENSMSIP00000007423.1"/>
    </source>
</evidence>
<name>A0A8C6GJW3_MUSSI</name>
<dbReference type="GO" id="GO:0006241">
    <property type="term" value="P:CTP biosynthetic process"/>
    <property type="evidence" value="ECO:0007669"/>
    <property type="project" value="InterPro"/>
</dbReference>
<evidence type="ECO:0000256" key="3">
    <source>
        <dbReference type="ARBA" id="ARBA00012966"/>
    </source>
</evidence>
<dbReference type="CDD" id="cd04413">
    <property type="entry name" value="NDPk_I"/>
    <property type="match status" value="1"/>
</dbReference>
<protein>
    <recommendedName>
        <fullName evidence="3">nucleoside-diphosphate kinase</fullName>
        <ecNumber evidence="3">2.7.4.6</ecNumber>
    </recommendedName>
</protein>
<evidence type="ECO:0000313" key="10">
    <source>
        <dbReference type="Proteomes" id="UP000694415"/>
    </source>
</evidence>
<proteinExistence type="inferred from homology"/>
<dbReference type="GO" id="GO:0006228">
    <property type="term" value="P:UTP biosynthetic process"/>
    <property type="evidence" value="ECO:0007669"/>
    <property type="project" value="InterPro"/>
</dbReference>
<evidence type="ECO:0000256" key="4">
    <source>
        <dbReference type="ARBA" id="ARBA00022679"/>
    </source>
</evidence>
<keyword evidence="5" id="KW-0418">Kinase</keyword>
<dbReference type="InterPro" id="IPR001564">
    <property type="entry name" value="Nucleoside_diP_kinase"/>
</dbReference>
<reference evidence="9" key="1">
    <citation type="submission" date="2025-08" db="UniProtKB">
        <authorList>
            <consortium name="Ensembl"/>
        </authorList>
    </citation>
    <scope>IDENTIFICATION</scope>
</reference>
<evidence type="ECO:0000256" key="5">
    <source>
        <dbReference type="ARBA" id="ARBA00022777"/>
    </source>
</evidence>
<dbReference type="Gene3D" id="3.30.70.141">
    <property type="entry name" value="Nucleoside diphosphate kinase-like domain"/>
    <property type="match status" value="2"/>
</dbReference>
<dbReference type="GO" id="GO:0006183">
    <property type="term" value="P:GTP biosynthetic process"/>
    <property type="evidence" value="ECO:0007669"/>
    <property type="project" value="InterPro"/>
</dbReference>
<dbReference type="Ensembl" id="ENSMSIT00000009447.1">
    <property type="protein sequence ID" value="ENSMSIP00000007423.1"/>
    <property type="gene ID" value="ENSMSIG00000006602.1"/>
</dbReference>
<dbReference type="PROSITE" id="PS51374">
    <property type="entry name" value="NDPK_LIKE"/>
    <property type="match status" value="1"/>
</dbReference>
<dbReference type="GO" id="GO:0004550">
    <property type="term" value="F:nucleoside diphosphate kinase activity"/>
    <property type="evidence" value="ECO:0007669"/>
    <property type="project" value="UniProtKB-EC"/>
</dbReference>
<evidence type="ECO:0000256" key="1">
    <source>
        <dbReference type="ARBA" id="ARBA00001946"/>
    </source>
</evidence>
<reference evidence="9" key="2">
    <citation type="submission" date="2025-09" db="UniProtKB">
        <authorList>
            <consortium name="Ensembl"/>
        </authorList>
    </citation>
    <scope>IDENTIFICATION</scope>
</reference>
<comment type="caution">
    <text evidence="6">Lacks conserved residue(s) required for the propagation of feature annotation.</text>
</comment>
<dbReference type="EC" id="2.7.4.6" evidence="3"/>
<accession>A0A8C6GJW3</accession>
<dbReference type="PRINTS" id="PR01243">
    <property type="entry name" value="NUCDPKINASE"/>
</dbReference>
<dbReference type="InterPro" id="IPR034907">
    <property type="entry name" value="NDK-like_dom"/>
</dbReference>
<dbReference type="FunFam" id="3.30.70.141:FF:000021">
    <property type="entry name" value="Nucleoside diphosphate kinase A"/>
    <property type="match status" value="1"/>
</dbReference>
<dbReference type="PANTHER" id="PTHR11349">
    <property type="entry name" value="NUCLEOSIDE DIPHOSPHATE KINASE"/>
    <property type="match status" value="1"/>
</dbReference>
<keyword evidence="4" id="KW-0808">Transferase</keyword>
<dbReference type="Pfam" id="PF00334">
    <property type="entry name" value="NDK"/>
    <property type="match status" value="2"/>
</dbReference>
<dbReference type="Proteomes" id="UP000694415">
    <property type="component" value="Unplaced"/>
</dbReference>
<comment type="cofactor">
    <cofactor evidence="1">
        <name>Mg(2+)</name>
        <dbReference type="ChEBI" id="CHEBI:18420"/>
    </cofactor>
</comment>
<comment type="similarity">
    <text evidence="2 6 7">Belongs to the NDK family.</text>
</comment>
<dbReference type="AlphaFoldDB" id="A0A8C6GJW3"/>
<dbReference type="SUPFAM" id="SSF54919">
    <property type="entry name" value="Nucleoside diphosphate kinase, NDK"/>
    <property type="match status" value="2"/>
</dbReference>
<dbReference type="InterPro" id="IPR036850">
    <property type="entry name" value="NDK-like_dom_sf"/>
</dbReference>
<keyword evidence="10" id="KW-1185">Reference proteome</keyword>
<evidence type="ECO:0000259" key="8">
    <source>
        <dbReference type="SMART" id="SM00562"/>
    </source>
</evidence>
<evidence type="ECO:0000256" key="2">
    <source>
        <dbReference type="ARBA" id="ARBA00008142"/>
    </source>
</evidence>
<evidence type="ECO:0000256" key="6">
    <source>
        <dbReference type="PROSITE-ProRule" id="PRU00706"/>
    </source>
</evidence>